<dbReference type="Pfam" id="PF01381">
    <property type="entry name" value="HTH_3"/>
    <property type="match status" value="1"/>
</dbReference>
<name>A0A3E2TKV1_9FIRM</name>
<dbReference type="GO" id="GO:0003677">
    <property type="term" value="F:DNA binding"/>
    <property type="evidence" value="ECO:0007669"/>
    <property type="project" value="UniProtKB-KW"/>
</dbReference>
<dbReference type="AlphaFoldDB" id="A0A3E2TKV1"/>
<dbReference type="InterPro" id="IPR001387">
    <property type="entry name" value="Cro/C1-type_HTH"/>
</dbReference>
<dbReference type="GO" id="GO:0005829">
    <property type="term" value="C:cytosol"/>
    <property type="evidence" value="ECO:0007669"/>
    <property type="project" value="TreeGrafter"/>
</dbReference>
<dbReference type="SUPFAM" id="SSF48452">
    <property type="entry name" value="TPR-like"/>
    <property type="match status" value="1"/>
</dbReference>
<evidence type="ECO:0000313" key="3">
    <source>
        <dbReference type="EMBL" id="RGB78021.1"/>
    </source>
</evidence>
<keyword evidence="1" id="KW-0238">DNA-binding</keyword>
<dbReference type="PANTHER" id="PTHR46797">
    <property type="entry name" value="HTH-TYPE TRANSCRIPTIONAL REGULATOR"/>
    <property type="match status" value="1"/>
</dbReference>
<evidence type="ECO:0000256" key="1">
    <source>
        <dbReference type="ARBA" id="ARBA00023125"/>
    </source>
</evidence>
<protein>
    <submittedName>
        <fullName evidence="3">Transcriptional regulator</fullName>
    </submittedName>
</protein>
<evidence type="ECO:0000259" key="2">
    <source>
        <dbReference type="PROSITE" id="PS50943"/>
    </source>
</evidence>
<feature type="domain" description="HTH cro/C1-type" evidence="2">
    <location>
        <begin position="12"/>
        <end position="66"/>
    </location>
</feature>
<dbReference type="Gene3D" id="1.25.40.10">
    <property type="entry name" value="Tetratricopeptide repeat domain"/>
    <property type="match status" value="1"/>
</dbReference>
<comment type="caution">
    <text evidence="3">The sequence shown here is derived from an EMBL/GenBank/DDBJ whole genome shotgun (WGS) entry which is preliminary data.</text>
</comment>
<dbReference type="InterPro" id="IPR050807">
    <property type="entry name" value="TransReg_Diox_bact_type"/>
</dbReference>
<evidence type="ECO:0000313" key="4">
    <source>
        <dbReference type="Proteomes" id="UP000261011"/>
    </source>
</evidence>
<dbReference type="Proteomes" id="UP000261011">
    <property type="component" value="Unassembled WGS sequence"/>
</dbReference>
<dbReference type="PROSITE" id="PS50943">
    <property type="entry name" value="HTH_CROC1"/>
    <property type="match status" value="1"/>
</dbReference>
<accession>A0A3E2TKV1</accession>
<dbReference type="RefSeq" id="WP_117520148.1">
    <property type="nucleotide sequence ID" value="NZ_QVEU01000001.1"/>
</dbReference>
<keyword evidence="4" id="KW-1185">Reference proteome</keyword>
<gene>
    <name evidence="3" type="ORF">DXA39_00810</name>
</gene>
<dbReference type="GO" id="GO:0003700">
    <property type="term" value="F:DNA-binding transcription factor activity"/>
    <property type="evidence" value="ECO:0007669"/>
    <property type="project" value="TreeGrafter"/>
</dbReference>
<dbReference type="OrthoDB" id="1705762at2"/>
<dbReference type="InterPro" id="IPR011990">
    <property type="entry name" value="TPR-like_helical_dom_sf"/>
</dbReference>
<dbReference type="CDD" id="cd00093">
    <property type="entry name" value="HTH_XRE"/>
    <property type="match status" value="1"/>
</dbReference>
<organism evidence="3 4">
    <name type="scientific">Anaerococcus nagyae</name>
    <dbReference type="NCBI Taxonomy" id="1755241"/>
    <lineage>
        <taxon>Bacteria</taxon>
        <taxon>Bacillati</taxon>
        <taxon>Bacillota</taxon>
        <taxon>Tissierellia</taxon>
        <taxon>Tissierellales</taxon>
        <taxon>Peptoniphilaceae</taxon>
        <taxon>Anaerococcus</taxon>
    </lineage>
</organism>
<sequence length="298" mass="35309">MDYNLDYIGNEIRNIRKEKKLTQEDLAFAADLSVDTIRRLESGKVDIKLSSLLVILEELGLEFDTIFNSFQGSVWSYIDDYITDLDYYMDEFNYKKVEVTLGEFEKVNKDILPSFYQKKYSQYFKFYQSIIYNTKGNSESFIKGLNKAMVISHKDFKIEKYKNYNYTNFEYRILSAMAHYYRENGDIGLSYDILLFIANNIGKNNNLYPRVSYDISRSYSNDGDVEKALEWNKKSIDSSIRNNDTINLINSYYQRGEILFKIENPEFLSYLNKSMDLCLLTNRSELKEKFNKLIYQDK</sequence>
<dbReference type="SUPFAM" id="SSF47413">
    <property type="entry name" value="lambda repressor-like DNA-binding domains"/>
    <property type="match status" value="1"/>
</dbReference>
<proteinExistence type="predicted"/>
<reference evidence="3 4" key="1">
    <citation type="submission" date="2018-08" db="EMBL/GenBank/DDBJ databases">
        <title>A genome reference for cultivated species of the human gut microbiota.</title>
        <authorList>
            <person name="Zou Y."/>
            <person name="Xue W."/>
            <person name="Luo G."/>
        </authorList>
    </citation>
    <scope>NUCLEOTIDE SEQUENCE [LARGE SCALE GENOMIC DNA]</scope>
    <source>
        <strain evidence="3 4">OF01-3</strain>
    </source>
</reference>
<dbReference type="EMBL" id="QVEU01000001">
    <property type="protein sequence ID" value="RGB78021.1"/>
    <property type="molecule type" value="Genomic_DNA"/>
</dbReference>
<dbReference type="PANTHER" id="PTHR46797:SF19">
    <property type="entry name" value="BLL2473 PROTEIN"/>
    <property type="match status" value="1"/>
</dbReference>
<dbReference type="SMART" id="SM00530">
    <property type="entry name" value="HTH_XRE"/>
    <property type="match status" value="1"/>
</dbReference>
<dbReference type="InterPro" id="IPR010982">
    <property type="entry name" value="Lambda_DNA-bd_dom_sf"/>
</dbReference>